<dbReference type="RefSeq" id="WP_280741547.1">
    <property type="nucleotide sequence ID" value="NZ_JARXVV010000002.1"/>
</dbReference>
<evidence type="ECO:0000256" key="1">
    <source>
        <dbReference type="ARBA" id="ARBA00004370"/>
    </source>
</evidence>
<gene>
    <name evidence="7" type="ORF">M2127_000798</name>
</gene>
<keyword evidence="4 5" id="KW-0472">Membrane</keyword>
<comment type="caution">
    <text evidence="7">The sequence shown here is derived from an EMBL/GenBank/DDBJ whole genome shotgun (WGS) entry which is preliminary data.</text>
</comment>
<proteinExistence type="predicted"/>
<dbReference type="EMBL" id="JARXYA010000003">
    <property type="protein sequence ID" value="MDH6503508.1"/>
    <property type="molecule type" value="Genomic_DNA"/>
</dbReference>
<feature type="transmembrane region" description="Helical" evidence="5">
    <location>
        <begin position="45"/>
        <end position="66"/>
    </location>
</feature>
<protein>
    <submittedName>
        <fullName evidence="7">Sterol desaturase/sphingolipid hydroxylase (Fatty acid hydroxylase superfamily)</fullName>
    </submittedName>
</protein>
<dbReference type="GeneID" id="83595757"/>
<evidence type="ECO:0000256" key="4">
    <source>
        <dbReference type="ARBA" id="ARBA00023136"/>
    </source>
</evidence>
<keyword evidence="2 5" id="KW-0812">Transmembrane</keyword>
<dbReference type="Pfam" id="PF04116">
    <property type="entry name" value="FA_hydroxylase"/>
    <property type="match status" value="1"/>
</dbReference>
<sequence length="336" mass="39080">MTLNTVSSFFGLLYGSIQEFIFTNLAGPILYRLDLMSWAEDVYDGIDWFLFGCIQILLIVLVLRTWERLQPAESQARFSKASISDVIYTLFHRLGIFHGLIFICLSGFFFELDSFLHDFRFDRLNVEGWWPGITSVPWISFLIYLILLDFVDYIYHRASHHFNWWWQLHALHHSQRVMTAWSDNRNHILDDILRALVFAFFALLIGVTPSQFIFLVVLSQFIQSWQHANIRVDLGWAKYLLVSPIFHRMHHAVGYGYEAAGKPGVLGGCNFGVLFPWWDMIFSTAIFTTEACPTGVEDLQLSDNLLLQQWQTLCNAMQKLKNSPVFSYSKDHEISK</sequence>
<dbReference type="GO" id="GO:0016491">
    <property type="term" value="F:oxidoreductase activity"/>
    <property type="evidence" value="ECO:0007669"/>
    <property type="project" value="InterPro"/>
</dbReference>
<dbReference type="Proteomes" id="UP001161160">
    <property type="component" value="Unassembled WGS sequence"/>
</dbReference>
<feature type="transmembrane region" description="Helical" evidence="5">
    <location>
        <begin position="86"/>
        <end position="109"/>
    </location>
</feature>
<dbReference type="AlphaFoldDB" id="A0AA43M9C8"/>
<dbReference type="InterPro" id="IPR006694">
    <property type="entry name" value="Fatty_acid_hydroxylase"/>
</dbReference>
<evidence type="ECO:0000256" key="5">
    <source>
        <dbReference type="SAM" id="Phobius"/>
    </source>
</evidence>
<dbReference type="GO" id="GO:0005506">
    <property type="term" value="F:iron ion binding"/>
    <property type="evidence" value="ECO:0007669"/>
    <property type="project" value="InterPro"/>
</dbReference>
<feature type="domain" description="Fatty acid hydroxylase" evidence="6">
    <location>
        <begin position="141"/>
        <end position="284"/>
    </location>
</feature>
<accession>A0AA43M9C8</accession>
<feature type="transmembrane region" description="Helical" evidence="5">
    <location>
        <begin position="129"/>
        <end position="151"/>
    </location>
</feature>
<dbReference type="GO" id="GO:0008610">
    <property type="term" value="P:lipid biosynthetic process"/>
    <property type="evidence" value="ECO:0007669"/>
    <property type="project" value="InterPro"/>
</dbReference>
<keyword evidence="8" id="KW-1185">Reference proteome</keyword>
<dbReference type="InterPro" id="IPR050307">
    <property type="entry name" value="Sterol_Desaturase_Related"/>
</dbReference>
<organism evidence="7 8">
    <name type="scientific">Polynucleobacter sphagniphilus</name>
    <dbReference type="NCBI Taxonomy" id="1743169"/>
    <lineage>
        <taxon>Bacteria</taxon>
        <taxon>Pseudomonadati</taxon>
        <taxon>Pseudomonadota</taxon>
        <taxon>Betaproteobacteria</taxon>
        <taxon>Burkholderiales</taxon>
        <taxon>Burkholderiaceae</taxon>
        <taxon>Polynucleobacter</taxon>
    </lineage>
</organism>
<evidence type="ECO:0000313" key="8">
    <source>
        <dbReference type="Proteomes" id="UP001161160"/>
    </source>
</evidence>
<keyword evidence="3 5" id="KW-1133">Transmembrane helix</keyword>
<feature type="transmembrane region" description="Helical" evidence="5">
    <location>
        <begin position="12"/>
        <end position="33"/>
    </location>
</feature>
<evidence type="ECO:0000313" key="7">
    <source>
        <dbReference type="EMBL" id="MDH6503508.1"/>
    </source>
</evidence>
<comment type="subcellular location">
    <subcellularLocation>
        <location evidence="1">Membrane</location>
    </subcellularLocation>
</comment>
<dbReference type="GO" id="GO:0016020">
    <property type="term" value="C:membrane"/>
    <property type="evidence" value="ECO:0007669"/>
    <property type="project" value="UniProtKB-SubCell"/>
</dbReference>
<reference evidence="7" key="1">
    <citation type="submission" date="2023-04" db="EMBL/GenBank/DDBJ databases">
        <title>Genome Encyclopedia of Bacteria and Archaea VI: Functional Genomics of Type Strains.</title>
        <authorList>
            <person name="Whitman W."/>
        </authorList>
    </citation>
    <scope>NUCLEOTIDE SEQUENCE</scope>
    <source>
        <strain evidence="7">Enz.4-51</strain>
    </source>
</reference>
<name>A0AA43M9C8_9BURK</name>
<evidence type="ECO:0000256" key="3">
    <source>
        <dbReference type="ARBA" id="ARBA00022989"/>
    </source>
</evidence>
<evidence type="ECO:0000259" key="6">
    <source>
        <dbReference type="Pfam" id="PF04116"/>
    </source>
</evidence>
<evidence type="ECO:0000256" key="2">
    <source>
        <dbReference type="ARBA" id="ARBA00022692"/>
    </source>
</evidence>
<dbReference type="PANTHER" id="PTHR11863">
    <property type="entry name" value="STEROL DESATURASE"/>
    <property type="match status" value="1"/>
</dbReference>
<feature type="transmembrane region" description="Helical" evidence="5">
    <location>
        <begin position="195"/>
        <end position="222"/>
    </location>
</feature>